<sequence length="743" mass="80500">MSPQTELMKLRLYDAEILDKRTHGTCRLVILLVIGITAAGSPLASTMERGSSPSPFPQQRPAFGAMVSQVQVDAIVTNRSGEFVHDLTAANFMIYEDNEPQQILDLQLIDLAAGSVVDLGNFERTGQTSGPTNAPDNRDEATAAPATTAMADSATNYGALVFLIDGSSLDLKTKSRFLVAWEELLETTEGLRIPRAVYLANNFGTLEELVPLTLETDPLFEAIEAVRATPTPGNSMKSNFYELLDDMNFPQGIDAARAKARAFEYEEAQRSLASFALLTQFCDALSSRSGRTALIWVTTGIKITVGGPYTVLTGEDPASPAAIWERQQQLFDPYTPDSRITARQRQLHEAANSANVSIYTVDPTLRGDLRSMDVDVATRSAGDARRLSSIEFQSSLDSLRDSLKDAATATGGESFVYWTDLGAALATIERDSSRFYLLTYAAPPPEGDGQYHNIRVEVNRPGLTVRERGGYIDLPLNERRDREVIGALTLPGAVTGPPVFARALHRWSSDGESIVQLAMAIDPTTDRTTSKVTTDDTRLVEPSSLVFHAVAIADNGRTVDEVHQGVRSLFGPADSENLAAIWPFRYVYDWTLPSGTYALRVVIENEDTGELSATQIKVEVPSINDEWHASDLILATTNGSAPPLPLVVDEASEDTQLIVYVEVAGGDEPILSGSVFSADGVTLLAPLPPVSLQKQAGIHRGALRLKGMPPGEIILQAAITDVVPGRSKIFRRTLKIAGTIPQL</sequence>
<evidence type="ECO:0000313" key="2">
    <source>
        <dbReference type="EMBL" id="SVA75803.1"/>
    </source>
</evidence>
<dbReference type="AlphaFoldDB" id="A0A381YGZ0"/>
<dbReference type="InterPro" id="IPR017802">
    <property type="entry name" value="VWFA-rel_acidobac-type"/>
</dbReference>
<evidence type="ECO:0008006" key="3">
    <source>
        <dbReference type="Google" id="ProtNLM"/>
    </source>
</evidence>
<accession>A0A381YGZ0</accession>
<organism evidence="2">
    <name type="scientific">marine metagenome</name>
    <dbReference type="NCBI Taxonomy" id="408172"/>
    <lineage>
        <taxon>unclassified sequences</taxon>
        <taxon>metagenomes</taxon>
        <taxon>ecological metagenomes</taxon>
    </lineage>
</organism>
<evidence type="ECO:0000256" key="1">
    <source>
        <dbReference type="SAM" id="MobiDB-lite"/>
    </source>
</evidence>
<reference evidence="2" key="1">
    <citation type="submission" date="2018-05" db="EMBL/GenBank/DDBJ databases">
        <authorList>
            <person name="Lanie J.A."/>
            <person name="Ng W.-L."/>
            <person name="Kazmierczak K.M."/>
            <person name="Andrzejewski T.M."/>
            <person name="Davidsen T.M."/>
            <person name="Wayne K.J."/>
            <person name="Tettelin H."/>
            <person name="Glass J.I."/>
            <person name="Rusch D."/>
            <person name="Podicherti R."/>
            <person name="Tsui H.-C.T."/>
            <person name="Winkler M.E."/>
        </authorList>
    </citation>
    <scope>NUCLEOTIDE SEQUENCE</scope>
</reference>
<gene>
    <name evidence="2" type="ORF">METZ01_LOCUS128657</name>
</gene>
<dbReference type="EMBL" id="UINC01018118">
    <property type="protein sequence ID" value="SVA75803.1"/>
    <property type="molecule type" value="Genomic_DNA"/>
</dbReference>
<feature type="region of interest" description="Disordered" evidence="1">
    <location>
        <begin position="122"/>
        <end position="144"/>
    </location>
</feature>
<name>A0A381YGZ0_9ZZZZ</name>
<proteinExistence type="predicted"/>
<protein>
    <recommendedName>
        <fullName evidence="3">VWFA domain-containing protein</fullName>
    </recommendedName>
</protein>
<feature type="compositionally biased region" description="Polar residues" evidence="1">
    <location>
        <begin position="124"/>
        <end position="135"/>
    </location>
</feature>
<dbReference type="NCBIfam" id="TIGR03436">
    <property type="entry name" value="acidobact_VWFA"/>
    <property type="match status" value="1"/>
</dbReference>